<dbReference type="OrthoDB" id="2676146at2"/>
<keyword evidence="5" id="KW-1185">Reference proteome</keyword>
<dbReference type="AlphaFoldDB" id="A0A2T0ZW23"/>
<evidence type="ECO:0000259" key="3">
    <source>
        <dbReference type="Pfam" id="PF08341"/>
    </source>
</evidence>
<accession>A0A2T0ZW23</accession>
<dbReference type="NCBIfam" id="TIGR03934">
    <property type="entry name" value="TQXA_dom"/>
    <property type="match status" value="1"/>
</dbReference>
<dbReference type="EMBL" id="PVUE01000016">
    <property type="protein sequence ID" value="PRZ40565.1"/>
    <property type="molecule type" value="Genomic_DNA"/>
</dbReference>
<proteinExistence type="predicted"/>
<evidence type="ECO:0000313" key="4">
    <source>
        <dbReference type="EMBL" id="PRZ40565.1"/>
    </source>
</evidence>
<dbReference type="Gene3D" id="1.10.150.480">
    <property type="match status" value="1"/>
</dbReference>
<dbReference type="Pfam" id="PF08341">
    <property type="entry name" value="TED"/>
    <property type="match status" value="1"/>
</dbReference>
<feature type="region of interest" description="Disordered" evidence="1">
    <location>
        <begin position="317"/>
        <end position="354"/>
    </location>
</feature>
<reference evidence="4 5" key="1">
    <citation type="submission" date="2018-03" db="EMBL/GenBank/DDBJ databases">
        <title>Genomic Encyclopedia of Archaeal and Bacterial Type Strains, Phase II (KMG-II): from individual species to whole genera.</title>
        <authorList>
            <person name="Goeker M."/>
        </authorList>
    </citation>
    <scope>NUCLEOTIDE SEQUENCE [LARGE SCALE GENOMIC DNA]</scope>
    <source>
        <strain evidence="4 5">DSM 100065</strain>
    </source>
</reference>
<name>A0A2T0ZW23_9ACTN</name>
<evidence type="ECO:0000256" key="2">
    <source>
        <dbReference type="SAM" id="SignalP"/>
    </source>
</evidence>
<dbReference type="RefSeq" id="WP_106350195.1">
    <property type="nucleotide sequence ID" value="NZ_PVUE01000016.1"/>
</dbReference>
<dbReference type="InterPro" id="IPR023849">
    <property type="entry name" value="TQXA_dom"/>
</dbReference>
<keyword evidence="2" id="KW-0732">Signal</keyword>
<gene>
    <name evidence="4" type="ORF">CLV47_11698</name>
</gene>
<evidence type="ECO:0000256" key="1">
    <source>
        <dbReference type="SAM" id="MobiDB-lite"/>
    </source>
</evidence>
<sequence>MKRRTTRGLSTAALIGALAIICPILATSSADAAPFSPGYPKTGPHVGQGLSLLVDDESYGTYLYDVDTGDGQEHLIAYCVDFHNSYHPDVPLQEAPWSDLASLTPNGAYISWAMHHSYPHLALTEVESTTGLAFNDGLSDAEAIAATQAAVWLFSDGITLDGAHVQGTPAEQADVAAMYGYLTGPTNTGMQPEPDPTLDLKIDTTVGLAGTPIGPITVTTTGESVDIDAVGFDGAMLVDADGTPTGTVTNGAEVYLDVPGDATGGAVTVSGTTTATATAQVGRLFTPAVTTTPAATQLLAVAAVKAIDVHAEIPVAWKPRPSAPTPPPPLDVTPPPPAPVTQPVEVPRPTPPMPAPIAAPVQAVAEQPQLAYTGLNATESLAVATGLIVGGIVCAAAGRRRRT</sequence>
<feature type="domain" description="Thioester" evidence="3">
    <location>
        <begin position="76"/>
        <end position="187"/>
    </location>
</feature>
<comment type="caution">
    <text evidence="4">The sequence shown here is derived from an EMBL/GenBank/DDBJ whole genome shotgun (WGS) entry which is preliminary data.</text>
</comment>
<feature type="chain" id="PRO_5015542728" evidence="2">
    <location>
        <begin position="33"/>
        <end position="403"/>
    </location>
</feature>
<dbReference type="InterPro" id="IPR013552">
    <property type="entry name" value="Thioester_dom"/>
</dbReference>
<organism evidence="4 5">
    <name type="scientific">Antricoccus suffuscus</name>
    <dbReference type="NCBI Taxonomy" id="1629062"/>
    <lineage>
        <taxon>Bacteria</taxon>
        <taxon>Bacillati</taxon>
        <taxon>Actinomycetota</taxon>
        <taxon>Actinomycetes</taxon>
        <taxon>Geodermatophilales</taxon>
        <taxon>Antricoccaceae</taxon>
        <taxon>Antricoccus</taxon>
    </lineage>
</organism>
<dbReference type="Proteomes" id="UP000237752">
    <property type="component" value="Unassembled WGS sequence"/>
</dbReference>
<feature type="compositionally biased region" description="Pro residues" evidence="1">
    <location>
        <begin position="321"/>
        <end position="354"/>
    </location>
</feature>
<protein>
    <submittedName>
        <fullName evidence="4">TQXA domain-containing protein</fullName>
    </submittedName>
</protein>
<feature type="signal peptide" evidence="2">
    <location>
        <begin position="1"/>
        <end position="32"/>
    </location>
</feature>
<evidence type="ECO:0000313" key="5">
    <source>
        <dbReference type="Proteomes" id="UP000237752"/>
    </source>
</evidence>